<evidence type="ECO:0000259" key="1">
    <source>
        <dbReference type="Pfam" id="PF03781"/>
    </source>
</evidence>
<keyword evidence="3" id="KW-1185">Reference proteome</keyword>
<dbReference type="GO" id="GO:0120147">
    <property type="term" value="F:formylglycine-generating oxidase activity"/>
    <property type="evidence" value="ECO:0007669"/>
    <property type="project" value="TreeGrafter"/>
</dbReference>
<comment type="caution">
    <text evidence="2">The sequence shown here is derived from an EMBL/GenBank/DDBJ whole genome shotgun (WGS) entry which is preliminary data.</text>
</comment>
<dbReference type="InterPro" id="IPR042095">
    <property type="entry name" value="SUMF_sf"/>
</dbReference>
<name>A0A3S3RN06_9BACT</name>
<dbReference type="PANTHER" id="PTHR23150:SF19">
    <property type="entry name" value="FORMYLGLYCINE-GENERATING ENZYME"/>
    <property type="match status" value="1"/>
</dbReference>
<dbReference type="EMBL" id="MTKO01000114">
    <property type="protein sequence ID" value="RWX43648.1"/>
    <property type="molecule type" value="Genomic_DNA"/>
</dbReference>
<dbReference type="SUPFAM" id="SSF56436">
    <property type="entry name" value="C-type lectin-like"/>
    <property type="match status" value="1"/>
</dbReference>
<dbReference type="InterPro" id="IPR005532">
    <property type="entry name" value="SUMF_dom"/>
</dbReference>
<sequence>MLRFVRTWFEHQEDTYLIKQARQILDLVEILPKELKKQFAASSFLYGIVQRNTLRAGAALPSEYDPEAVIQTVGKAVSPISYQVRQQGEQLFLYPSTEASLSRLPGSPLVDFELSVDCLLLHKDGYTATLPIRPGELLHDCTSQVEIFFLQTPAEQFVFGNCFRPSWARTIGRNKKGLFVDASWLGKTYRLTWENSTSEGSGQWIGRKNLRTDQYGLFIDLVIKDQVVQRFRRIIPGWFMMGSPQDEPERESWGKEALHEVILTKGFWVADTAVTQGLWQTVIGDNPSRFKDQLRPVEQVSYQDALLFLQRLNELIPGVRARLLTEAEWEYCCRAGSATPFSFGTRITPDQVNYNGQYPYHKGLTGKNRKQSVAVKSFPCNAWGLYEMHGNVWEWCQDHWQEDLFSEEPQLDPQGPEDGEFQVVRGGSWFLGGRGVRSAVRGKFAPHFCNSRIGFRIALTPKEETSRNK</sequence>
<dbReference type="Gene3D" id="3.90.1580.10">
    <property type="entry name" value="paralog of FGE (formylglycine-generating enzyme)"/>
    <property type="match status" value="1"/>
</dbReference>
<dbReference type="PANTHER" id="PTHR23150">
    <property type="entry name" value="SULFATASE MODIFYING FACTOR 1, 2"/>
    <property type="match status" value="1"/>
</dbReference>
<evidence type="ECO:0000313" key="3">
    <source>
        <dbReference type="Proteomes" id="UP000287853"/>
    </source>
</evidence>
<proteinExistence type="predicted"/>
<protein>
    <submittedName>
        <fullName evidence="2">Formylglycine-generating enzyme, required for sulfatase activity, contains SUMF1/FGE domain</fullName>
    </submittedName>
</protein>
<dbReference type="InterPro" id="IPR051043">
    <property type="entry name" value="Sulfatase_Mod_Factor_Kinase"/>
</dbReference>
<feature type="domain" description="Sulfatase-modifying factor enzyme-like" evidence="1">
    <location>
        <begin position="234"/>
        <end position="458"/>
    </location>
</feature>
<organism evidence="2 3">
    <name type="scientific">Candidatus Electrothrix aarhusensis</name>
    <dbReference type="NCBI Taxonomy" id="1859131"/>
    <lineage>
        <taxon>Bacteria</taxon>
        <taxon>Pseudomonadati</taxon>
        <taxon>Thermodesulfobacteriota</taxon>
        <taxon>Desulfobulbia</taxon>
        <taxon>Desulfobulbales</taxon>
        <taxon>Desulfobulbaceae</taxon>
        <taxon>Candidatus Electrothrix</taxon>
    </lineage>
</organism>
<dbReference type="InterPro" id="IPR016187">
    <property type="entry name" value="CTDL_fold"/>
</dbReference>
<reference evidence="2 3" key="1">
    <citation type="submission" date="2017-01" db="EMBL/GenBank/DDBJ databases">
        <title>The cable genome- insights into the physiology and evolution of filamentous bacteria capable of sulfide oxidation via long distance electron transfer.</title>
        <authorList>
            <person name="Schreiber L."/>
            <person name="Bjerg J.T."/>
            <person name="Boggild A."/>
            <person name="Van De Vossenberg J."/>
            <person name="Meysman F."/>
            <person name="Nielsen L.P."/>
            <person name="Schramm A."/>
            <person name="Kjeldsen K.U."/>
        </authorList>
    </citation>
    <scope>NUCLEOTIDE SEQUENCE [LARGE SCALE GENOMIC DNA]</scope>
    <source>
        <strain evidence="2">MCF</strain>
    </source>
</reference>
<dbReference type="AlphaFoldDB" id="A0A3S3RN06"/>
<dbReference type="Pfam" id="PF03781">
    <property type="entry name" value="FGE-sulfatase"/>
    <property type="match status" value="1"/>
</dbReference>
<accession>A0A3S3RN06</accession>
<gene>
    <name evidence="2" type="ORF">H206_03274</name>
</gene>
<evidence type="ECO:0000313" key="2">
    <source>
        <dbReference type="EMBL" id="RWX43648.1"/>
    </source>
</evidence>
<dbReference type="Proteomes" id="UP000287853">
    <property type="component" value="Unassembled WGS sequence"/>
</dbReference>